<gene>
    <name evidence="2" type="ORF">CAEBREN_07595</name>
</gene>
<protein>
    <recommendedName>
        <fullName evidence="4">Serpentine Receptor, class H</fullName>
    </recommendedName>
</protein>
<keyword evidence="3" id="KW-1185">Reference proteome</keyword>
<keyword evidence="1" id="KW-0812">Transmembrane</keyword>
<keyword evidence="1" id="KW-1133">Transmembrane helix</keyword>
<feature type="transmembrane region" description="Helical" evidence="1">
    <location>
        <begin position="9"/>
        <end position="32"/>
    </location>
</feature>
<feature type="transmembrane region" description="Helical" evidence="1">
    <location>
        <begin position="193"/>
        <end position="219"/>
    </location>
</feature>
<dbReference type="eggNOG" id="ENOG502TFKV">
    <property type="taxonomic scope" value="Eukaryota"/>
</dbReference>
<dbReference type="InterPro" id="IPR019422">
    <property type="entry name" value="7TM_GPCR_serpentine_rcpt_Srh"/>
</dbReference>
<evidence type="ECO:0000313" key="2">
    <source>
        <dbReference type="EMBL" id="EGT55258.1"/>
    </source>
</evidence>
<evidence type="ECO:0000313" key="3">
    <source>
        <dbReference type="Proteomes" id="UP000008068"/>
    </source>
</evidence>
<feature type="transmembrane region" description="Helical" evidence="1">
    <location>
        <begin position="52"/>
        <end position="72"/>
    </location>
</feature>
<proteinExistence type="predicted"/>
<dbReference type="InParanoid" id="G0N8A7"/>
<dbReference type="AlphaFoldDB" id="G0N8A7"/>
<keyword evidence="1" id="KW-0472">Membrane</keyword>
<dbReference type="PANTHER" id="PTHR22941">
    <property type="entry name" value="SERPENTINE RECEPTOR"/>
    <property type="match status" value="1"/>
</dbReference>
<evidence type="ECO:0008006" key="4">
    <source>
        <dbReference type="Google" id="ProtNLM"/>
    </source>
</evidence>
<dbReference type="Pfam" id="PF10318">
    <property type="entry name" value="7TM_GPCR_Srh"/>
    <property type="match status" value="1"/>
</dbReference>
<accession>G0N8A7</accession>
<feature type="transmembrane region" description="Helical" evidence="1">
    <location>
        <begin position="231"/>
        <end position="250"/>
    </location>
</feature>
<evidence type="ECO:0000256" key="1">
    <source>
        <dbReference type="SAM" id="Phobius"/>
    </source>
</evidence>
<dbReference type="HOGENOM" id="CLU_042960_2_2_1"/>
<dbReference type="OMA" id="QLMYFVI"/>
<dbReference type="OrthoDB" id="5877222at2759"/>
<dbReference type="InterPro" id="IPR053220">
    <property type="entry name" value="Nematode_rcpt-like_serp_H"/>
</dbReference>
<dbReference type="EMBL" id="GL379850">
    <property type="protein sequence ID" value="EGT55258.1"/>
    <property type="molecule type" value="Genomic_DNA"/>
</dbReference>
<organism evidence="3">
    <name type="scientific">Caenorhabditis brenneri</name>
    <name type="common">Nematode worm</name>
    <dbReference type="NCBI Taxonomy" id="135651"/>
    <lineage>
        <taxon>Eukaryota</taxon>
        <taxon>Metazoa</taxon>
        <taxon>Ecdysozoa</taxon>
        <taxon>Nematoda</taxon>
        <taxon>Chromadorea</taxon>
        <taxon>Rhabditida</taxon>
        <taxon>Rhabditina</taxon>
        <taxon>Rhabditomorpha</taxon>
        <taxon>Rhabditoidea</taxon>
        <taxon>Rhabditidae</taxon>
        <taxon>Peloderinae</taxon>
        <taxon>Caenorhabditis</taxon>
    </lineage>
</organism>
<dbReference type="PANTHER" id="PTHR22941:SF36">
    <property type="entry name" value="SERPENTINE RECEPTOR, CLASS H"/>
    <property type="match status" value="1"/>
</dbReference>
<feature type="transmembrane region" description="Helical" evidence="1">
    <location>
        <begin position="92"/>
        <end position="113"/>
    </location>
</feature>
<sequence length="283" mass="31944">MSSVKHSMLVLHFLSAFLDIYMSFICIPVFTLPVSAGYPLGISLWLGIPTSVQVYVGCSLLSAVCVSILGSFEDRHHILRNGMNPRIRWTRVFYLSSLYILSFIYMLPTYMVMPNQIDGKYGVMQKVPCMPRDVLDRPGFFVLAVDSTVCVYSFTIESSFLAIQLMYFVISIVCRLSQNTLKSKETYKLQKQFLISLGLHTLIPTMMIIFPVIYLAVAISHNIYSQGATNFALTLISMHGMLSTVTMLTVHKPYRIATLTIFKFTQPMPSKVNESRIGKTVPD</sequence>
<reference evidence="3" key="1">
    <citation type="submission" date="2011-07" db="EMBL/GenBank/DDBJ databases">
        <authorList>
            <consortium name="Caenorhabditis brenneri Sequencing and Analysis Consortium"/>
            <person name="Wilson R.K."/>
        </authorList>
    </citation>
    <scope>NUCLEOTIDE SEQUENCE [LARGE SCALE GENOMIC DNA]</scope>
    <source>
        <strain evidence="3">PB2801</strain>
    </source>
</reference>
<feature type="transmembrane region" description="Helical" evidence="1">
    <location>
        <begin position="140"/>
        <end position="173"/>
    </location>
</feature>
<dbReference type="Proteomes" id="UP000008068">
    <property type="component" value="Unassembled WGS sequence"/>
</dbReference>
<name>G0N8A7_CAEBE</name>